<protein>
    <recommendedName>
        <fullName evidence="2">DUF4220 domain-containing protein</fullName>
    </recommendedName>
</protein>
<proteinExistence type="predicted"/>
<keyword evidence="1" id="KW-0472">Membrane</keyword>
<dbReference type="PANTHER" id="PTHR31325">
    <property type="entry name" value="OS01G0798800 PROTEIN-RELATED"/>
    <property type="match status" value="1"/>
</dbReference>
<dbReference type="InterPro" id="IPR025315">
    <property type="entry name" value="DUF4220"/>
</dbReference>
<feature type="transmembrane region" description="Helical" evidence="1">
    <location>
        <begin position="12"/>
        <end position="29"/>
    </location>
</feature>
<comment type="caution">
    <text evidence="3">The sequence shown here is derived from an EMBL/GenBank/DDBJ whole genome shotgun (WGS) entry which is preliminary data.</text>
</comment>
<evidence type="ECO:0000313" key="3">
    <source>
        <dbReference type="EMBL" id="OWM66167.1"/>
    </source>
</evidence>
<feature type="transmembrane region" description="Helical" evidence="1">
    <location>
        <begin position="351"/>
        <end position="375"/>
    </location>
</feature>
<feature type="domain" description="DUF4220" evidence="2">
    <location>
        <begin position="270"/>
        <end position="487"/>
    </location>
</feature>
<dbReference type="AlphaFoldDB" id="A0A218W002"/>
<evidence type="ECO:0000256" key="1">
    <source>
        <dbReference type="SAM" id="Phobius"/>
    </source>
</evidence>
<keyword evidence="1" id="KW-1133">Transmembrane helix</keyword>
<evidence type="ECO:0000313" key="4">
    <source>
        <dbReference type="Proteomes" id="UP000197138"/>
    </source>
</evidence>
<feature type="transmembrane region" description="Helical" evidence="1">
    <location>
        <begin position="82"/>
        <end position="102"/>
    </location>
</feature>
<feature type="transmembrane region" description="Helical" evidence="1">
    <location>
        <begin position="308"/>
        <end position="330"/>
    </location>
</feature>
<gene>
    <name evidence="3" type="ORF">CDL15_Pgr013384</name>
</gene>
<dbReference type="EMBL" id="MTKT01005554">
    <property type="protein sequence ID" value="OWM66167.1"/>
    <property type="molecule type" value="Genomic_DNA"/>
</dbReference>
<evidence type="ECO:0000259" key="2">
    <source>
        <dbReference type="Pfam" id="PF13968"/>
    </source>
</evidence>
<accession>A0A218W002</accession>
<keyword evidence="1" id="KW-0812">Transmembrane</keyword>
<reference evidence="4" key="1">
    <citation type="journal article" date="2017" name="Plant J.">
        <title>The pomegranate (Punica granatum L.) genome and the genomics of punicalagin biosynthesis.</title>
        <authorList>
            <person name="Qin G."/>
            <person name="Xu C."/>
            <person name="Ming R."/>
            <person name="Tang H."/>
            <person name="Guyot R."/>
            <person name="Kramer E.M."/>
            <person name="Hu Y."/>
            <person name="Yi X."/>
            <person name="Qi Y."/>
            <person name="Xu X."/>
            <person name="Gao Z."/>
            <person name="Pan H."/>
            <person name="Jian J."/>
            <person name="Tian Y."/>
            <person name="Yue Z."/>
            <person name="Xu Y."/>
        </authorList>
    </citation>
    <scope>NUCLEOTIDE SEQUENCE [LARGE SCALE GENOMIC DNA]</scope>
    <source>
        <strain evidence="4">cv. Dabenzi</strain>
    </source>
</reference>
<dbReference type="Pfam" id="PF13968">
    <property type="entry name" value="DUF4220"/>
    <property type="match status" value="2"/>
</dbReference>
<dbReference type="Proteomes" id="UP000197138">
    <property type="component" value="Unassembled WGS sequence"/>
</dbReference>
<feature type="transmembrane region" description="Helical" evidence="1">
    <location>
        <begin position="41"/>
        <end position="62"/>
    </location>
</feature>
<name>A0A218W002_PUNGR</name>
<feature type="transmembrane region" description="Helical" evidence="1">
    <location>
        <begin position="137"/>
        <end position="162"/>
    </location>
</feature>
<feature type="domain" description="DUF4220" evidence="2">
    <location>
        <begin position="44"/>
        <end position="225"/>
    </location>
</feature>
<organism evidence="3 4">
    <name type="scientific">Punica granatum</name>
    <name type="common">Pomegranate</name>
    <dbReference type="NCBI Taxonomy" id="22663"/>
    <lineage>
        <taxon>Eukaryota</taxon>
        <taxon>Viridiplantae</taxon>
        <taxon>Streptophyta</taxon>
        <taxon>Embryophyta</taxon>
        <taxon>Tracheophyta</taxon>
        <taxon>Spermatophyta</taxon>
        <taxon>Magnoliopsida</taxon>
        <taxon>eudicotyledons</taxon>
        <taxon>Gunneridae</taxon>
        <taxon>Pentapetalae</taxon>
        <taxon>rosids</taxon>
        <taxon>malvids</taxon>
        <taxon>Myrtales</taxon>
        <taxon>Lythraceae</taxon>
        <taxon>Punica</taxon>
    </lineage>
</organism>
<sequence length="503" mass="56962">MRNWWKDWELRFVVLFSAFLQVMLVTLARQRKSLGHWFLRVVVWATYLTADWAPVLALGILSNCLADIKEKAGNISPDVQLTAFWAPFLLLHLGGIDTITAYSLEDNELWLRHFATLVVKTGLTCYIYFLALTGSPLAVLAAIMIAVGFTNYVERTLSLYLASKNRLRDSMLPPLESVHINPRIEEKYLESGPMNPRITEEYGMKKDEGYHVTVDQVVEIAGPQDLFVKRDPESLPFLAYGLFQVSDGAVYTGDEELVERLGAMVRPVVWATYLTANWAPVLSLGILSNCLADIKEKTGNISPDVQLTAFWAPFLLLHLGGIDMITAYSLEDNELWLRNFATLVVKTGLTTYIYFLALTGSPPAVLAAILMAVGFTNYGERALSLIVEKYSRKKDEGYHLTVDRVVKIATQEDLFVKRDPESLPLLAYSLFQIFKLLFVDLILNIEDLDLGNCNSLFMEMNCEHAFELVAIELSFMYDRLYTKAKLIDAVEEVANQYLEKNRF</sequence>
<feature type="transmembrane region" description="Helical" evidence="1">
    <location>
        <begin position="268"/>
        <end position="288"/>
    </location>
</feature>